<dbReference type="EMBL" id="MU856288">
    <property type="protein sequence ID" value="KAK3897064.1"/>
    <property type="molecule type" value="Genomic_DNA"/>
</dbReference>
<dbReference type="InterPro" id="IPR053185">
    <property type="entry name" value="SET_domain_protein"/>
</dbReference>
<keyword evidence="3" id="KW-1185">Reference proteome</keyword>
<evidence type="ECO:0000313" key="2">
    <source>
        <dbReference type="EMBL" id="KAK3897064.1"/>
    </source>
</evidence>
<feature type="domain" description="SET" evidence="1">
    <location>
        <begin position="16"/>
        <end position="166"/>
    </location>
</feature>
<dbReference type="InterPro" id="IPR046341">
    <property type="entry name" value="SET_dom_sf"/>
</dbReference>
<dbReference type="InterPro" id="IPR001214">
    <property type="entry name" value="SET_dom"/>
</dbReference>
<dbReference type="AlphaFoldDB" id="A0AAN6RNK5"/>
<dbReference type="Pfam" id="PF00856">
    <property type="entry name" value="SET"/>
    <property type="match status" value="1"/>
</dbReference>
<dbReference type="PANTHER" id="PTHR47332">
    <property type="entry name" value="SET DOMAIN-CONTAINING PROTEIN 5"/>
    <property type="match status" value="1"/>
</dbReference>
<evidence type="ECO:0000259" key="1">
    <source>
        <dbReference type="PROSITE" id="PS50280"/>
    </source>
</evidence>
<protein>
    <recommendedName>
        <fullName evidence="1">SET domain-containing protein</fullName>
    </recommendedName>
</protein>
<dbReference type="Gene3D" id="2.170.270.10">
    <property type="entry name" value="SET domain"/>
    <property type="match status" value="1"/>
</dbReference>
<comment type="caution">
    <text evidence="2">The sequence shown here is derived from an EMBL/GenBank/DDBJ whole genome shotgun (WGS) entry which is preliminary data.</text>
</comment>
<proteinExistence type="predicted"/>
<organism evidence="2 3">
    <name type="scientific">Staphylotrichum tortipilum</name>
    <dbReference type="NCBI Taxonomy" id="2831512"/>
    <lineage>
        <taxon>Eukaryota</taxon>
        <taxon>Fungi</taxon>
        <taxon>Dikarya</taxon>
        <taxon>Ascomycota</taxon>
        <taxon>Pezizomycotina</taxon>
        <taxon>Sordariomycetes</taxon>
        <taxon>Sordariomycetidae</taxon>
        <taxon>Sordariales</taxon>
        <taxon>Chaetomiaceae</taxon>
        <taxon>Staphylotrichum</taxon>
    </lineage>
</organism>
<reference evidence="2" key="1">
    <citation type="journal article" date="2023" name="Mol. Phylogenet. Evol.">
        <title>Genome-scale phylogeny and comparative genomics of the fungal order Sordariales.</title>
        <authorList>
            <person name="Hensen N."/>
            <person name="Bonometti L."/>
            <person name="Westerberg I."/>
            <person name="Brannstrom I.O."/>
            <person name="Guillou S."/>
            <person name="Cros-Aarteil S."/>
            <person name="Calhoun S."/>
            <person name="Haridas S."/>
            <person name="Kuo A."/>
            <person name="Mondo S."/>
            <person name="Pangilinan J."/>
            <person name="Riley R."/>
            <person name="LaButti K."/>
            <person name="Andreopoulos B."/>
            <person name="Lipzen A."/>
            <person name="Chen C."/>
            <person name="Yan M."/>
            <person name="Daum C."/>
            <person name="Ng V."/>
            <person name="Clum A."/>
            <person name="Steindorff A."/>
            <person name="Ohm R.A."/>
            <person name="Martin F."/>
            <person name="Silar P."/>
            <person name="Natvig D.O."/>
            <person name="Lalanne C."/>
            <person name="Gautier V."/>
            <person name="Ament-Velasquez S.L."/>
            <person name="Kruys A."/>
            <person name="Hutchinson M.I."/>
            <person name="Powell A.J."/>
            <person name="Barry K."/>
            <person name="Miller A.N."/>
            <person name="Grigoriev I.V."/>
            <person name="Debuchy R."/>
            <person name="Gladieux P."/>
            <person name="Hiltunen Thoren M."/>
            <person name="Johannesson H."/>
        </authorList>
    </citation>
    <scope>NUCLEOTIDE SEQUENCE</scope>
    <source>
        <strain evidence="2">CBS 103.79</strain>
    </source>
</reference>
<sequence length="320" mass="35803">MEGHRAYRGLRVPDDAPFELKPSPGRGWGVFATRRIGPGATILKEEPLFVIRKPTPLIREQDIKQAVLQLPAGKRQQFLLLRDNASGTFASMQDAFAENSFDLASPDESGRVTRLPAQGLLLLLSRFNYSCVPNAKIPSFTGDALVAAIVAIRDIAAGEEITFCYSFDMQFRTRRERHEALRFVCECRGCLPGNLFRELSDARRRLYRGLTYLVNGRDALARGRQGPVSSIITDPQFVYHILIDFLREEEGLLDDLDEPRPRGLSRAVYLLAGAFQTVDNVAIAAQAMAQDTWWKRLDLVLKLYGRADAADGTVAEAMRM</sequence>
<accession>A0AAN6RNK5</accession>
<dbReference type="PROSITE" id="PS50280">
    <property type="entry name" value="SET"/>
    <property type="match status" value="1"/>
</dbReference>
<reference evidence="2" key="2">
    <citation type="submission" date="2023-05" db="EMBL/GenBank/DDBJ databases">
        <authorList>
            <consortium name="Lawrence Berkeley National Laboratory"/>
            <person name="Steindorff A."/>
            <person name="Hensen N."/>
            <person name="Bonometti L."/>
            <person name="Westerberg I."/>
            <person name="Brannstrom I.O."/>
            <person name="Guillou S."/>
            <person name="Cros-Aarteil S."/>
            <person name="Calhoun S."/>
            <person name="Haridas S."/>
            <person name="Kuo A."/>
            <person name="Mondo S."/>
            <person name="Pangilinan J."/>
            <person name="Riley R."/>
            <person name="Labutti K."/>
            <person name="Andreopoulos B."/>
            <person name="Lipzen A."/>
            <person name="Chen C."/>
            <person name="Yanf M."/>
            <person name="Daum C."/>
            <person name="Ng V."/>
            <person name="Clum A."/>
            <person name="Ohm R."/>
            <person name="Martin F."/>
            <person name="Silar P."/>
            <person name="Natvig D."/>
            <person name="Lalanne C."/>
            <person name="Gautier V."/>
            <person name="Ament-Velasquez S.L."/>
            <person name="Kruys A."/>
            <person name="Hutchinson M.I."/>
            <person name="Powell A.J."/>
            <person name="Barry K."/>
            <person name="Miller A.N."/>
            <person name="Grigoriev I.V."/>
            <person name="Debuchy R."/>
            <person name="Gladieux P."/>
            <person name="Thoren M.H."/>
            <person name="Johannesson H."/>
        </authorList>
    </citation>
    <scope>NUCLEOTIDE SEQUENCE</scope>
    <source>
        <strain evidence="2">CBS 103.79</strain>
    </source>
</reference>
<dbReference type="SMART" id="SM00317">
    <property type="entry name" value="SET"/>
    <property type="match status" value="1"/>
</dbReference>
<evidence type="ECO:0000313" key="3">
    <source>
        <dbReference type="Proteomes" id="UP001303889"/>
    </source>
</evidence>
<dbReference type="SUPFAM" id="SSF82199">
    <property type="entry name" value="SET domain"/>
    <property type="match status" value="1"/>
</dbReference>
<gene>
    <name evidence="2" type="ORF">C8A05DRAFT_48176</name>
</gene>
<dbReference type="Proteomes" id="UP001303889">
    <property type="component" value="Unassembled WGS sequence"/>
</dbReference>
<name>A0AAN6RNK5_9PEZI</name>
<dbReference type="PANTHER" id="PTHR47332:SF4">
    <property type="entry name" value="SET DOMAIN-CONTAINING PROTEIN 5"/>
    <property type="match status" value="1"/>
</dbReference>
<dbReference type="CDD" id="cd20071">
    <property type="entry name" value="SET_SMYD"/>
    <property type="match status" value="1"/>
</dbReference>